<protein>
    <submittedName>
        <fullName evidence="4">T9SS type A sorting domain-containing protein</fullName>
    </submittedName>
</protein>
<accession>A0ABT7ZSC1</accession>
<dbReference type="NCBIfam" id="TIGR04183">
    <property type="entry name" value="Por_Secre_tail"/>
    <property type="match status" value="1"/>
</dbReference>
<keyword evidence="1 2" id="KW-0732">Signal</keyword>
<feature type="signal peptide" evidence="2">
    <location>
        <begin position="1"/>
        <end position="19"/>
    </location>
</feature>
<sequence length="160" mass="17148">MKTHLTLIFSIGFMLLASAQSIDKQVVATAGNTSSNASHKLTTTIGEPIVGLASTTVSISQGFLAGAATNETLSIETLIDSPTVKLFPNPVTDSVHISMPNNTEEVATTVYDITGKLLTVHTSNSELQTLNVSAFNNGVYMIQLQYKDSNKIKTFKIIKK</sequence>
<evidence type="ECO:0000313" key="4">
    <source>
        <dbReference type="EMBL" id="MDN3491914.1"/>
    </source>
</evidence>
<comment type="caution">
    <text evidence="4">The sequence shown here is derived from an EMBL/GenBank/DDBJ whole genome shotgun (WGS) entry which is preliminary data.</text>
</comment>
<feature type="chain" id="PRO_5046194259" evidence="2">
    <location>
        <begin position="20"/>
        <end position="160"/>
    </location>
</feature>
<evidence type="ECO:0000313" key="5">
    <source>
        <dbReference type="Proteomes" id="UP001231197"/>
    </source>
</evidence>
<dbReference type="InterPro" id="IPR026444">
    <property type="entry name" value="Secre_tail"/>
</dbReference>
<organism evidence="4 5">
    <name type="scientific">Winogradskyella bathintestinalis</name>
    <dbReference type="NCBI Taxonomy" id="3035208"/>
    <lineage>
        <taxon>Bacteria</taxon>
        <taxon>Pseudomonadati</taxon>
        <taxon>Bacteroidota</taxon>
        <taxon>Flavobacteriia</taxon>
        <taxon>Flavobacteriales</taxon>
        <taxon>Flavobacteriaceae</taxon>
        <taxon>Winogradskyella</taxon>
    </lineage>
</organism>
<feature type="domain" description="Secretion system C-terminal sorting" evidence="3">
    <location>
        <begin position="86"/>
        <end position="157"/>
    </location>
</feature>
<proteinExistence type="predicted"/>
<gene>
    <name evidence="4" type="ORF">QMA06_04210</name>
</gene>
<name>A0ABT7ZSC1_9FLAO</name>
<dbReference type="EMBL" id="JASDDK010000001">
    <property type="protein sequence ID" value="MDN3491914.1"/>
    <property type="molecule type" value="Genomic_DNA"/>
</dbReference>
<evidence type="ECO:0000259" key="3">
    <source>
        <dbReference type="Pfam" id="PF18962"/>
    </source>
</evidence>
<dbReference type="Proteomes" id="UP001231197">
    <property type="component" value="Unassembled WGS sequence"/>
</dbReference>
<dbReference type="RefSeq" id="WP_290205601.1">
    <property type="nucleotide sequence ID" value="NZ_JASDDK010000001.1"/>
</dbReference>
<evidence type="ECO:0000256" key="2">
    <source>
        <dbReference type="SAM" id="SignalP"/>
    </source>
</evidence>
<keyword evidence="5" id="KW-1185">Reference proteome</keyword>
<evidence type="ECO:0000256" key="1">
    <source>
        <dbReference type="ARBA" id="ARBA00022729"/>
    </source>
</evidence>
<reference evidence="4 5" key="1">
    <citation type="journal article" date="2023" name="Int. J. Syst. Evol. Microbiol.">
        <title>Winogradskyella bathintestinalis sp. nov., isolated from the intestine of the deep-sea loosejaw dragonfish, Malacosteus niger.</title>
        <authorList>
            <person name="Uniacke-Lowe S."/>
            <person name="Johnson C.N."/>
            <person name="Stanton C."/>
            <person name="Hill C."/>
            <person name="Ross P."/>
        </authorList>
    </citation>
    <scope>NUCLEOTIDE SEQUENCE [LARGE SCALE GENOMIC DNA]</scope>
    <source>
        <strain evidence="4 5">APC 3343</strain>
    </source>
</reference>
<dbReference type="Pfam" id="PF18962">
    <property type="entry name" value="Por_Secre_tail"/>
    <property type="match status" value="1"/>
</dbReference>